<dbReference type="EMBL" id="BLAL01000239">
    <property type="protein sequence ID" value="GES94918.1"/>
    <property type="molecule type" value="Genomic_DNA"/>
</dbReference>
<dbReference type="Proteomes" id="UP000615446">
    <property type="component" value="Unassembled WGS sequence"/>
</dbReference>
<evidence type="ECO:0000313" key="1">
    <source>
        <dbReference type="EMBL" id="GES94918.1"/>
    </source>
</evidence>
<protein>
    <submittedName>
        <fullName evidence="1">Uncharacterized protein</fullName>
    </submittedName>
</protein>
<reference evidence="1" key="1">
    <citation type="submission" date="2019-10" db="EMBL/GenBank/DDBJ databases">
        <title>Conservation and host-specific expression of non-tandemly repeated heterogenous ribosome RNA gene in arbuscular mycorrhizal fungi.</title>
        <authorList>
            <person name="Maeda T."/>
            <person name="Kobayashi Y."/>
            <person name="Nakagawa T."/>
            <person name="Ezawa T."/>
            <person name="Yamaguchi K."/>
            <person name="Bino T."/>
            <person name="Nishimoto Y."/>
            <person name="Shigenobu S."/>
            <person name="Kawaguchi M."/>
        </authorList>
    </citation>
    <scope>NUCLEOTIDE SEQUENCE</scope>
    <source>
        <strain evidence="1">HR1</strain>
    </source>
</reference>
<organism evidence="1 2">
    <name type="scientific">Rhizophagus clarus</name>
    <dbReference type="NCBI Taxonomy" id="94130"/>
    <lineage>
        <taxon>Eukaryota</taxon>
        <taxon>Fungi</taxon>
        <taxon>Fungi incertae sedis</taxon>
        <taxon>Mucoromycota</taxon>
        <taxon>Glomeromycotina</taxon>
        <taxon>Glomeromycetes</taxon>
        <taxon>Glomerales</taxon>
        <taxon>Glomeraceae</taxon>
        <taxon>Rhizophagus</taxon>
    </lineage>
</organism>
<proteinExistence type="predicted"/>
<sequence>MNRSRSNGKTPKQKERTQLTVIPEDTLNKLMAPFRIVFKHKLQLAKTALNAILESNLLSGSGFFSFCNLVSLFVVDQLRLLFLCCKSVLFACNSWRLA</sequence>
<comment type="caution">
    <text evidence="1">The sequence shown here is derived from an EMBL/GenBank/DDBJ whole genome shotgun (WGS) entry which is preliminary data.</text>
</comment>
<evidence type="ECO:0000313" key="2">
    <source>
        <dbReference type="Proteomes" id="UP000615446"/>
    </source>
</evidence>
<name>A0A8H3M1G5_9GLOM</name>
<accession>A0A8H3M1G5</accession>
<gene>
    <name evidence="1" type="ORF">RCL2_002161400</name>
</gene>
<dbReference type="AlphaFoldDB" id="A0A8H3M1G5"/>
<dbReference type="OrthoDB" id="2435398at2759"/>